<evidence type="ECO:0000313" key="8">
    <source>
        <dbReference type="Proteomes" id="UP001597362"/>
    </source>
</evidence>
<gene>
    <name evidence="7" type="ORF">ACFSJH_11865</name>
</gene>
<keyword evidence="3 6" id="KW-0812">Transmembrane</keyword>
<sequence>MLPFYKKYWRTAFDIGLIVLTVYLIMFTFSHIYRIAAPIIFALVIFVFIEPLAKRLNKWGVKKSIASGISIVLLTLVILALFSGAAFLITKQGTDLINKFPMYQKILTQQISVIANELQHQIGKLPSDINLVESSKEFLQSISGKIGEWIRLGLESLVGYFSTVTNFVFNLAIGVVLAYFLSIEIKSWKKITSEKTPRTFKIAFQFLRENVFKGIATYIKAQAKLISVTFIVIFIALLILNVKGAFTFSLVAAFFDILPLLGVSTLFIPWITYLFIVGQTSLALWLTALWLVVVLTRQILEPKITGNSLGVSAFTMFSFMIISLSLFGFAGVIISPILVILLKSLYDQGYLHTWIRAPLDEFDDIPVSPTIDPTSKDSKEN</sequence>
<protein>
    <submittedName>
        <fullName evidence="7">AI-2E family transporter</fullName>
    </submittedName>
</protein>
<feature type="transmembrane region" description="Helical" evidence="6">
    <location>
        <begin position="223"/>
        <end position="242"/>
    </location>
</feature>
<feature type="transmembrane region" description="Helical" evidence="6">
    <location>
        <begin position="157"/>
        <end position="181"/>
    </location>
</feature>
<comment type="caution">
    <text evidence="7">The sequence shown here is derived from an EMBL/GenBank/DDBJ whole genome shotgun (WGS) entry which is preliminary data.</text>
</comment>
<keyword evidence="5 6" id="KW-0472">Membrane</keyword>
<feature type="transmembrane region" description="Helical" evidence="6">
    <location>
        <begin position="12"/>
        <end position="29"/>
    </location>
</feature>
<feature type="transmembrane region" description="Helical" evidence="6">
    <location>
        <begin position="320"/>
        <end position="342"/>
    </location>
</feature>
<evidence type="ECO:0000256" key="1">
    <source>
        <dbReference type="ARBA" id="ARBA00004141"/>
    </source>
</evidence>
<accession>A0ABW4YL78</accession>
<evidence type="ECO:0000256" key="5">
    <source>
        <dbReference type="ARBA" id="ARBA00023136"/>
    </source>
</evidence>
<keyword evidence="8" id="KW-1185">Reference proteome</keyword>
<feature type="transmembrane region" description="Helical" evidence="6">
    <location>
        <begin position="282"/>
        <end position="300"/>
    </location>
</feature>
<evidence type="ECO:0000313" key="7">
    <source>
        <dbReference type="EMBL" id="MFD2116418.1"/>
    </source>
</evidence>
<dbReference type="Proteomes" id="UP001597362">
    <property type="component" value="Unassembled WGS sequence"/>
</dbReference>
<comment type="similarity">
    <text evidence="2">Belongs to the autoinducer-2 exporter (AI-2E) (TC 2.A.86) family.</text>
</comment>
<dbReference type="RefSeq" id="WP_377772564.1">
    <property type="nucleotide sequence ID" value="NZ_JBHUHO010000030.1"/>
</dbReference>
<dbReference type="EMBL" id="JBHUHO010000030">
    <property type="protein sequence ID" value="MFD2116418.1"/>
    <property type="molecule type" value="Genomic_DNA"/>
</dbReference>
<proteinExistence type="inferred from homology"/>
<dbReference type="InterPro" id="IPR002549">
    <property type="entry name" value="AI-2E-like"/>
</dbReference>
<evidence type="ECO:0000256" key="6">
    <source>
        <dbReference type="SAM" id="Phobius"/>
    </source>
</evidence>
<evidence type="ECO:0000256" key="2">
    <source>
        <dbReference type="ARBA" id="ARBA00009773"/>
    </source>
</evidence>
<feature type="transmembrane region" description="Helical" evidence="6">
    <location>
        <begin position="65"/>
        <end position="89"/>
    </location>
</feature>
<dbReference type="PANTHER" id="PTHR21716:SF68">
    <property type="entry name" value="TRANSPORT PROTEIN YTVI-RELATED"/>
    <property type="match status" value="1"/>
</dbReference>
<name>A0ABW4YL78_9BACL</name>
<reference evidence="8" key="1">
    <citation type="journal article" date="2019" name="Int. J. Syst. Evol. Microbiol.">
        <title>The Global Catalogue of Microorganisms (GCM) 10K type strain sequencing project: providing services to taxonomists for standard genome sequencing and annotation.</title>
        <authorList>
            <consortium name="The Broad Institute Genomics Platform"/>
            <consortium name="The Broad Institute Genome Sequencing Center for Infectious Disease"/>
            <person name="Wu L."/>
            <person name="Ma J."/>
        </authorList>
    </citation>
    <scope>NUCLEOTIDE SEQUENCE [LARGE SCALE GENOMIC DNA]</scope>
    <source>
        <strain evidence="8">GH52</strain>
    </source>
</reference>
<organism evidence="7 8">
    <name type="scientific">Paenibacillus yanchengensis</name>
    <dbReference type="NCBI Taxonomy" id="2035833"/>
    <lineage>
        <taxon>Bacteria</taxon>
        <taxon>Bacillati</taxon>
        <taxon>Bacillota</taxon>
        <taxon>Bacilli</taxon>
        <taxon>Bacillales</taxon>
        <taxon>Paenibacillaceae</taxon>
        <taxon>Paenibacillus</taxon>
    </lineage>
</organism>
<comment type="subcellular location">
    <subcellularLocation>
        <location evidence="1">Membrane</location>
        <topology evidence="1">Multi-pass membrane protein</topology>
    </subcellularLocation>
</comment>
<dbReference type="PANTHER" id="PTHR21716">
    <property type="entry name" value="TRANSMEMBRANE PROTEIN"/>
    <property type="match status" value="1"/>
</dbReference>
<evidence type="ECO:0000256" key="4">
    <source>
        <dbReference type="ARBA" id="ARBA00022989"/>
    </source>
</evidence>
<keyword evidence="4 6" id="KW-1133">Transmembrane helix</keyword>
<evidence type="ECO:0000256" key="3">
    <source>
        <dbReference type="ARBA" id="ARBA00022692"/>
    </source>
</evidence>
<dbReference type="Pfam" id="PF01594">
    <property type="entry name" value="AI-2E_transport"/>
    <property type="match status" value="1"/>
</dbReference>
<feature type="transmembrane region" description="Helical" evidence="6">
    <location>
        <begin position="248"/>
        <end position="275"/>
    </location>
</feature>